<keyword evidence="4 8" id="KW-0378">Hydrolase</keyword>
<evidence type="ECO:0000256" key="6">
    <source>
        <dbReference type="ARBA" id="ARBA00051148"/>
    </source>
</evidence>
<dbReference type="Pfam" id="PF01979">
    <property type="entry name" value="Amidohydro_1"/>
    <property type="match status" value="1"/>
</dbReference>
<comment type="cofactor">
    <cofactor evidence="8">
        <name>Zn(2+)</name>
        <dbReference type="ChEBI" id="CHEBI:29105"/>
    </cofactor>
    <text evidence="8">Binds 1 zinc ion per subunit.</text>
</comment>
<dbReference type="PANTHER" id="PTHR11271">
    <property type="entry name" value="GUANINE DEAMINASE"/>
    <property type="match status" value="1"/>
</dbReference>
<dbReference type="PANTHER" id="PTHR11271:SF6">
    <property type="entry name" value="GUANINE DEAMINASE"/>
    <property type="match status" value="1"/>
</dbReference>
<dbReference type="InterPro" id="IPR011059">
    <property type="entry name" value="Metal-dep_hydrolase_composite"/>
</dbReference>
<dbReference type="GO" id="GO:0008270">
    <property type="term" value="F:zinc ion binding"/>
    <property type="evidence" value="ECO:0007669"/>
    <property type="project" value="UniProtKB-UniRule"/>
</dbReference>
<organism evidence="11 12">
    <name type="scientific">Sphaerosporella brunnea</name>
    <dbReference type="NCBI Taxonomy" id="1250544"/>
    <lineage>
        <taxon>Eukaryota</taxon>
        <taxon>Fungi</taxon>
        <taxon>Dikarya</taxon>
        <taxon>Ascomycota</taxon>
        <taxon>Pezizomycotina</taxon>
        <taxon>Pezizomycetes</taxon>
        <taxon>Pezizales</taxon>
        <taxon>Pyronemataceae</taxon>
        <taxon>Sphaerosporella</taxon>
    </lineage>
</organism>
<dbReference type="GO" id="GO:0005829">
    <property type="term" value="C:cytosol"/>
    <property type="evidence" value="ECO:0007669"/>
    <property type="project" value="TreeGrafter"/>
</dbReference>
<evidence type="ECO:0000256" key="1">
    <source>
        <dbReference type="ARBA" id="ARBA00004984"/>
    </source>
</evidence>
<dbReference type="InterPro" id="IPR006680">
    <property type="entry name" value="Amidohydro-rel"/>
</dbReference>
<dbReference type="UniPathway" id="UPA00603">
    <property type="reaction ID" value="UER00660"/>
</dbReference>
<dbReference type="EMBL" id="VXIS01000174">
    <property type="protein sequence ID" value="KAA8899016.1"/>
    <property type="molecule type" value="Genomic_DNA"/>
</dbReference>
<gene>
    <name evidence="11" type="ORF">FN846DRAFT_961193</name>
</gene>
<dbReference type="Proteomes" id="UP000326924">
    <property type="component" value="Unassembled WGS sequence"/>
</dbReference>
<dbReference type="FunCoup" id="A0A5J5EP08">
    <property type="interactions" value="138"/>
</dbReference>
<dbReference type="GO" id="GO:0006147">
    <property type="term" value="P:guanine catabolic process"/>
    <property type="evidence" value="ECO:0007669"/>
    <property type="project" value="UniProtKB-UniRule"/>
</dbReference>
<accession>A0A5J5EP08</accession>
<evidence type="ECO:0000256" key="7">
    <source>
        <dbReference type="ARBA" id="ARBA00056079"/>
    </source>
</evidence>
<dbReference type="InterPro" id="IPR051607">
    <property type="entry name" value="Metallo-dep_hydrolases"/>
</dbReference>
<feature type="domain" description="Amidohydrolase-related" evidence="10">
    <location>
        <begin position="74"/>
        <end position="403"/>
    </location>
</feature>
<dbReference type="InterPro" id="IPR014311">
    <property type="entry name" value="Guanine_deaminase"/>
</dbReference>
<feature type="region of interest" description="Disordered" evidence="9">
    <location>
        <begin position="413"/>
        <end position="476"/>
    </location>
</feature>
<reference evidence="11 12" key="1">
    <citation type="submission" date="2019-09" db="EMBL/GenBank/DDBJ databases">
        <title>Draft genome of the ectomycorrhizal ascomycete Sphaerosporella brunnea.</title>
        <authorList>
            <consortium name="DOE Joint Genome Institute"/>
            <person name="Benucci G.M."/>
            <person name="Marozzi G."/>
            <person name="Antonielli L."/>
            <person name="Sanchez S."/>
            <person name="Marco P."/>
            <person name="Wang X."/>
            <person name="Falini L.B."/>
            <person name="Barry K."/>
            <person name="Haridas S."/>
            <person name="Lipzen A."/>
            <person name="Labutti K."/>
            <person name="Grigoriev I.V."/>
            <person name="Murat C."/>
            <person name="Martin F."/>
            <person name="Albertini E."/>
            <person name="Donnini D."/>
            <person name="Bonito G."/>
        </authorList>
    </citation>
    <scope>NUCLEOTIDE SEQUENCE [LARGE SCALE GENOMIC DNA]</scope>
    <source>
        <strain evidence="11 12">Sb_GMNB300</strain>
    </source>
</reference>
<evidence type="ECO:0000256" key="4">
    <source>
        <dbReference type="ARBA" id="ARBA00022801"/>
    </source>
</evidence>
<dbReference type="FunFam" id="3.20.20.140:FF:000022">
    <property type="entry name" value="Guanine deaminase"/>
    <property type="match status" value="1"/>
</dbReference>
<dbReference type="AlphaFoldDB" id="A0A5J5EP08"/>
<dbReference type="InParanoid" id="A0A5J5EP08"/>
<proteinExistence type="inferred from homology"/>
<feature type="compositionally biased region" description="Acidic residues" evidence="9">
    <location>
        <begin position="431"/>
        <end position="440"/>
    </location>
</feature>
<evidence type="ECO:0000256" key="8">
    <source>
        <dbReference type="RuleBase" id="RU366009"/>
    </source>
</evidence>
<protein>
    <recommendedName>
        <fullName evidence="8">Guanine deaminase</fullName>
        <shortName evidence="8">Guanase</shortName>
        <ecNumber evidence="8">3.5.4.3</ecNumber>
    </recommendedName>
    <alternativeName>
        <fullName evidence="8">Guanine aminohydrolase</fullName>
    </alternativeName>
</protein>
<comment type="pathway">
    <text evidence="1 8">Purine metabolism; guanine degradation; xanthine from guanine: step 1/1.</text>
</comment>
<dbReference type="GO" id="GO:0008892">
    <property type="term" value="F:guanine deaminase activity"/>
    <property type="evidence" value="ECO:0007669"/>
    <property type="project" value="UniProtKB-UniRule"/>
</dbReference>
<evidence type="ECO:0000259" key="10">
    <source>
        <dbReference type="Pfam" id="PF01979"/>
    </source>
</evidence>
<comment type="similarity">
    <text evidence="2 8">Belongs to the metallo-dependent hydrolases superfamily. ATZ/TRZ family.</text>
</comment>
<dbReference type="SUPFAM" id="SSF51338">
    <property type="entry name" value="Composite domain of metallo-dependent hydrolases"/>
    <property type="match status" value="1"/>
</dbReference>
<dbReference type="SUPFAM" id="SSF51556">
    <property type="entry name" value="Metallo-dependent hydrolases"/>
    <property type="match status" value="1"/>
</dbReference>
<evidence type="ECO:0000256" key="5">
    <source>
        <dbReference type="ARBA" id="ARBA00022833"/>
    </source>
</evidence>
<comment type="catalytic activity">
    <reaction evidence="6 8">
        <text>guanine + H2O + H(+) = xanthine + NH4(+)</text>
        <dbReference type="Rhea" id="RHEA:14665"/>
        <dbReference type="ChEBI" id="CHEBI:15377"/>
        <dbReference type="ChEBI" id="CHEBI:15378"/>
        <dbReference type="ChEBI" id="CHEBI:16235"/>
        <dbReference type="ChEBI" id="CHEBI:17712"/>
        <dbReference type="ChEBI" id="CHEBI:28938"/>
        <dbReference type="EC" id="3.5.4.3"/>
    </reaction>
</comment>
<comment type="caution">
    <text evidence="11">The sequence shown here is derived from an EMBL/GenBank/DDBJ whole genome shotgun (WGS) entry which is preliminary data.</text>
</comment>
<dbReference type="Gene3D" id="2.30.40.10">
    <property type="entry name" value="Urease, subunit C, domain 1"/>
    <property type="match status" value="1"/>
</dbReference>
<dbReference type="Gene3D" id="3.20.20.140">
    <property type="entry name" value="Metal-dependent hydrolases"/>
    <property type="match status" value="1"/>
</dbReference>
<evidence type="ECO:0000313" key="11">
    <source>
        <dbReference type="EMBL" id="KAA8899016.1"/>
    </source>
</evidence>
<evidence type="ECO:0000256" key="9">
    <source>
        <dbReference type="SAM" id="MobiDB-lite"/>
    </source>
</evidence>
<keyword evidence="12" id="KW-1185">Reference proteome</keyword>
<evidence type="ECO:0000256" key="3">
    <source>
        <dbReference type="ARBA" id="ARBA00022723"/>
    </source>
</evidence>
<evidence type="ECO:0000313" key="12">
    <source>
        <dbReference type="Proteomes" id="UP000326924"/>
    </source>
</evidence>
<comment type="function">
    <text evidence="7 8">Catalyzes the hydrolytic deamination of guanine, producing xanthine and ammonia.</text>
</comment>
<name>A0A5J5EP08_9PEZI</name>
<dbReference type="InterPro" id="IPR032466">
    <property type="entry name" value="Metal_Hydrolase"/>
</dbReference>
<dbReference type="NCBIfam" id="TIGR02967">
    <property type="entry name" value="guan_deamin"/>
    <property type="match status" value="1"/>
</dbReference>
<dbReference type="EC" id="3.5.4.3" evidence="8"/>
<feature type="compositionally biased region" description="Basic and acidic residues" evidence="9">
    <location>
        <begin position="459"/>
        <end position="476"/>
    </location>
</feature>
<evidence type="ECO:0000256" key="2">
    <source>
        <dbReference type="ARBA" id="ARBA00006745"/>
    </source>
</evidence>
<keyword evidence="5 8" id="KW-0862">Zinc</keyword>
<dbReference type="OrthoDB" id="194468at2759"/>
<sequence length="533" mass="57957">MARRTIFVGTFVHTPAPSTLQIMENAAVFVDEDGVIAHIDIDTSSPDARLNNDLEEWSGAELIFTRPSENEFFFPGFVDTHIHASQYPNAGVFGNSTLLDWLEKYTFPIEASLANPDKARRVYGRCIQRTLANGTTTAAYYATRSVESTNLLADLCLKAGQRAFVGRCNMDQNAPSYYIDEDVETAVRDTEATIAHCRKVDPEGKIVRPIVTPRFGPTCTAELLKGLGDYAKKENLFVQTHISENKAEIAWVNALFPTSKGYADVYETAGLLHDRTILAHAIHLTDEEIELIHSRGCGIAHCPVSNLALSSGNARVRALLEKGIKVGLGTDMSGGYSPSVLESVRQATLVSRMVAMTEGEEAKLSLTEALYLGTRGGAEVMGLGDKVGAFKVGMQWDAILVGLGNVPKWEQHEAENGANEESDSPSQPGEQEGESAEDELTNGLLGLGGFDSESEAEAEDHVPAEGEKLTEPKIGDGIEEDAVDIFGWENWEEKVAKWAYNGDDRNTLGVWVAGVEVYRKGGSPPTWPVECSP</sequence>
<keyword evidence="3 8" id="KW-0479">Metal-binding</keyword>